<sequence>MSGAALHRGTGRPRPMAAAPAAPEPLLAELGAELFASLPRSDQRRRGEAYLRGLLTARGRKSIRNIAALSGGPAAEQSLHHFVSSSTWDWEPVRRALAAYTARVAPPQAWVVRPMLIPKAGENSVGVERRFCPLRGQVINAQQAVGVWAASDEVAVPVNWRLFLSDAWLEDPLRRRQASIPESVRAETLGECAVEAYVGMMRGWGLPVRPVVVDAREADALAALHRLRAAGVPVLARVGGSLRLEPAEPTLPGRGGAVLPAHQIMGAARDLRRPVLWREHDERRGVRTALTAAVRVGVPGRRTAPGGPVRRRDMLLLGLGDATGPWPGELWLTDLLNVPPAALVRLSRLMGRVRRDFTEVADEVGIRDFAGRSFGGWHRHTTLASAAHAVRVLTRERAGADEEAECLGQAS</sequence>
<keyword evidence="4" id="KW-1185">Reference proteome</keyword>
<dbReference type="PANTHER" id="PTHR33627">
    <property type="entry name" value="TRANSPOSASE"/>
    <property type="match status" value="1"/>
</dbReference>
<dbReference type="PANTHER" id="PTHR33627:SF1">
    <property type="entry name" value="TRANSPOSASE"/>
    <property type="match status" value="1"/>
</dbReference>
<dbReference type="AlphaFoldDB" id="A0A0K9XCZ6"/>
<name>A0A0K9XCZ6_9ACTN</name>
<proteinExistence type="predicted"/>
<accession>A0A0K9XCZ6</accession>
<evidence type="ECO:0000259" key="2">
    <source>
        <dbReference type="Pfam" id="PF13546"/>
    </source>
</evidence>
<dbReference type="PATRIC" id="fig|1678637.3.peg.3657"/>
<organism evidence="3 4">
    <name type="scientific">Streptomyces caatingaensis</name>
    <dbReference type="NCBI Taxonomy" id="1678637"/>
    <lineage>
        <taxon>Bacteria</taxon>
        <taxon>Bacillati</taxon>
        <taxon>Actinomycetota</taxon>
        <taxon>Actinomycetes</taxon>
        <taxon>Kitasatosporales</taxon>
        <taxon>Streptomycetaceae</taxon>
        <taxon>Streptomyces</taxon>
    </lineage>
</organism>
<dbReference type="RefSeq" id="WP_049717099.1">
    <property type="nucleotide sequence ID" value="NZ_LFXA01000010.1"/>
</dbReference>
<dbReference type="Pfam" id="PF13546">
    <property type="entry name" value="DDE_5"/>
    <property type="match status" value="1"/>
</dbReference>
<evidence type="ECO:0000313" key="3">
    <source>
        <dbReference type="EMBL" id="KNB51269.1"/>
    </source>
</evidence>
<evidence type="ECO:0000313" key="4">
    <source>
        <dbReference type="Proteomes" id="UP000037288"/>
    </source>
</evidence>
<dbReference type="Proteomes" id="UP000037288">
    <property type="component" value="Unassembled WGS sequence"/>
</dbReference>
<dbReference type="InterPro" id="IPR038721">
    <property type="entry name" value="IS701-like_DDE_dom"/>
</dbReference>
<reference evidence="4" key="1">
    <citation type="submission" date="2015-07" db="EMBL/GenBank/DDBJ databases">
        <title>Draft genome sequence of Streptomyces sp. CMAA 1322, a bacterium isolated from Caatinga biome, from dry forest semiarid of Brazil.</title>
        <authorList>
            <person name="Santos S.N."/>
            <person name="Gacesa R."/>
            <person name="Taketani R.G."/>
            <person name="Long P.F."/>
            <person name="Melo I.S."/>
        </authorList>
    </citation>
    <scope>NUCLEOTIDE SEQUENCE [LARGE SCALE GENOMIC DNA]</scope>
    <source>
        <strain evidence="4">CMAA 1322</strain>
    </source>
</reference>
<gene>
    <name evidence="3" type="ORF">AC230_16975</name>
</gene>
<dbReference type="InterPro" id="IPR039365">
    <property type="entry name" value="IS701-like"/>
</dbReference>
<feature type="region of interest" description="Disordered" evidence="1">
    <location>
        <begin position="1"/>
        <end position="20"/>
    </location>
</feature>
<protein>
    <submittedName>
        <fullName evidence="3">Transposase</fullName>
    </submittedName>
</protein>
<dbReference type="STRING" id="1678637.AC230_16975"/>
<comment type="caution">
    <text evidence="3">The sequence shown here is derived from an EMBL/GenBank/DDBJ whole genome shotgun (WGS) entry which is preliminary data.</text>
</comment>
<feature type="domain" description="Transposase IS701-like DDE" evidence="2">
    <location>
        <begin position="33"/>
        <end position="297"/>
    </location>
</feature>
<evidence type="ECO:0000256" key="1">
    <source>
        <dbReference type="SAM" id="MobiDB-lite"/>
    </source>
</evidence>
<dbReference type="EMBL" id="LFXA01000010">
    <property type="protein sequence ID" value="KNB51269.1"/>
    <property type="molecule type" value="Genomic_DNA"/>
</dbReference>